<name>A0A2G1QLY9_9HYPH</name>
<evidence type="ECO:0000259" key="1">
    <source>
        <dbReference type="Pfam" id="PF23961"/>
    </source>
</evidence>
<feature type="domain" description="Phage neck terminator protein gp12-like" evidence="1">
    <location>
        <begin position="22"/>
        <end position="121"/>
    </location>
</feature>
<reference evidence="2 3" key="1">
    <citation type="submission" date="2017-10" db="EMBL/GenBank/DDBJ databases">
        <title>Sedimentibacterium mangrovi gen. nov., sp. nov., a novel member of family Phyllobacteriacea isolated from mangrove sediment.</title>
        <authorList>
            <person name="Liao H."/>
            <person name="Tian Y."/>
        </authorList>
    </citation>
    <scope>NUCLEOTIDE SEQUENCE [LARGE SCALE GENOMIC DNA]</scope>
    <source>
        <strain evidence="2 3">X9-2-2</strain>
    </source>
</reference>
<dbReference type="InterPro" id="IPR057087">
    <property type="entry name" value="Gp12-like"/>
</dbReference>
<dbReference type="Pfam" id="PF23961">
    <property type="entry name" value="Phage_tail_terminator_9"/>
    <property type="match status" value="1"/>
</dbReference>
<evidence type="ECO:0000313" key="3">
    <source>
        <dbReference type="Proteomes" id="UP000221168"/>
    </source>
</evidence>
<sequence>MVDLTDVAPLRNHETAIDYRGTGTPNDEGENEIGASPVLPTEWRFIVSAYGDQPTDLLRPVRSAHILGQKTETLRPVVIAEIGRVQDVPEWIENEWEQRAVCSIFVHGLIRDEFVIDVIDEQTPEISQAN</sequence>
<protein>
    <recommendedName>
        <fullName evidence="1">Phage neck terminator protein gp12-like domain-containing protein</fullName>
    </recommendedName>
</protein>
<comment type="caution">
    <text evidence="2">The sequence shown here is derived from an EMBL/GenBank/DDBJ whole genome shotgun (WGS) entry which is preliminary data.</text>
</comment>
<evidence type="ECO:0000313" key="2">
    <source>
        <dbReference type="EMBL" id="PHP66547.1"/>
    </source>
</evidence>
<gene>
    <name evidence="2" type="ORF">CSC94_12725</name>
</gene>
<proteinExistence type="predicted"/>
<dbReference type="EMBL" id="PDVP01000007">
    <property type="protein sequence ID" value="PHP66547.1"/>
    <property type="molecule type" value="Genomic_DNA"/>
</dbReference>
<dbReference type="NCBIfam" id="NF047498">
    <property type="entry name" value="LIC_12616_fam"/>
    <property type="match status" value="1"/>
</dbReference>
<accession>A0A2G1QLY9</accession>
<organism evidence="2 3">
    <name type="scientific">Zhengella mangrovi</name>
    <dbReference type="NCBI Taxonomy" id="1982044"/>
    <lineage>
        <taxon>Bacteria</taxon>
        <taxon>Pseudomonadati</taxon>
        <taxon>Pseudomonadota</taxon>
        <taxon>Alphaproteobacteria</taxon>
        <taxon>Hyphomicrobiales</taxon>
        <taxon>Notoacmeibacteraceae</taxon>
        <taxon>Zhengella</taxon>
    </lineage>
</organism>
<dbReference type="Proteomes" id="UP000221168">
    <property type="component" value="Unassembled WGS sequence"/>
</dbReference>
<dbReference type="AlphaFoldDB" id="A0A2G1QLY9"/>
<keyword evidence="3" id="KW-1185">Reference proteome</keyword>